<gene>
    <name evidence="1" type="ORF">NM688_g3442</name>
</gene>
<evidence type="ECO:0000313" key="2">
    <source>
        <dbReference type="Proteomes" id="UP001148662"/>
    </source>
</evidence>
<dbReference type="EMBL" id="JANHOG010000501">
    <property type="protein sequence ID" value="KAJ3553767.1"/>
    <property type="molecule type" value="Genomic_DNA"/>
</dbReference>
<dbReference type="Proteomes" id="UP001148662">
    <property type="component" value="Unassembled WGS sequence"/>
</dbReference>
<organism evidence="1 2">
    <name type="scientific">Phlebia brevispora</name>
    <dbReference type="NCBI Taxonomy" id="194682"/>
    <lineage>
        <taxon>Eukaryota</taxon>
        <taxon>Fungi</taxon>
        <taxon>Dikarya</taxon>
        <taxon>Basidiomycota</taxon>
        <taxon>Agaricomycotina</taxon>
        <taxon>Agaricomycetes</taxon>
        <taxon>Polyporales</taxon>
        <taxon>Meruliaceae</taxon>
        <taxon>Phlebia</taxon>
    </lineage>
</organism>
<evidence type="ECO:0000313" key="1">
    <source>
        <dbReference type="EMBL" id="KAJ3553767.1"/>
    </source>
</evidence>
<comment type="caution">
    <text evidence="1">The sequence shown here is derived from an EMBL/GenBank/DDBJ whole genome shotgun (WGS) entry which is preliminary data.</text>
</comment>
<sequence>MPEATIIVEDLPVVFRYEDTGPPGGSSTYTTVVLVHGLIFHGRTFKRMSPYAASHNLRFISVNMRDYPGSSAYTPSELQMLANPEYEAQEAAVLQRGNEIATFLKYVIEHERIPAFEEREGARTGGIALLTWSMGNVFSMTLLGNIDSLGEETRSLLHRYLRSVVIYDTPYVVVGAVPPEGIYHPLSDRAVPLERRPHHFMTWVSTYYEPVDDISSMDLSVLAKRRAMHDISNAHETKPLIDRMSVEDIEDTTDPAAFYRSGMHFRNIPREIYWSNVQRALFDTKGSFAHVDTLVLWCDMSPTISLWAAKSLHERLVSAQGEDKKARKVKLLKLEHANHFVHWEEPERMVRVLVEHL</sequence>
<proteinExistence type="predicted"/>
<name>A0ACC1T5Z1_9APHY</name>
<protein>
    <submittedName>
        <fullName evidence="1">Uncharacterized protein</fullName>
    </submittedName>
</protein>
<accession>A0ACC1T5Z1</accession>
<keyword evidence="2" id="KW-1185">Reference proteome</keyword>
<reference evidence="1" key="1">
    <citation type="submission" date="2022-07" db="EMBL/GenBank/DDBJ databases">
        <title>Genome Sequence of Phlebia brevispora.</title>
        <authorList>
            <person name="Buettner E."/>
        </authorList>
    </citation>
    <scope>NUCLEOTIDE SEQUENCE</scope>
    <source>
        <strain evidence="1">MPL23</strain>
    </source>
</reference>